<reference evidence="3 4" key="4">
    <citation type="journal article" date="2011" name="BMC Genomics">
        <title>RNA-Seq improves annotation of protein-coding genes in the cucumber genome.</title>
        <authorList>
            <person name="Li Z."/>
            <person name="Zhang Z."/>
            <person name="Yan P."/>
            <person name="Huang S."/>
            <person name="Fei Z."/>
            <person name="Lin K."/>
        </authorList>
    </citation>
    <scope>NUCLEOTIDE SEQUENCE [LARGE SCALE GENOMIC DNA]</scope>
    <source>
        <strain evidence="4">cv. 9930</strain>
    </source>
</reference>
<evidence type="ECO:0000256" key="1">
    <source>
        <dbReference type="ARBA" id="ARBA00022737"/>
    </source>
</evidence>
<dbReference type="InterPro" id="IPR046349">
    <property type="entry name" value="C1-like_sf"/>
</dbReference>
<dbReference type="AlphaFoldDB" id="A0A0A0KZP4"/>
<evidence type="ECO:0000259" key="2">
    <source>
        <dbReference type="Pfam" id="PF03107"/>
    </source>
</evidence>
<name>A0A0A0KZP4_CUCSA</name>
<dbReference type="KEGG" id="csv:101202768"/>
<dbReference type="SUPFAM" id="SSF57889">
    <property type="entry name" value="Cysteine-rich domain"/>
    <property type="match status" value="1"/>
</dbReference>
<dbReference type="Pfam" id="PF03107">
    <property type="entry name" value="C1_2"/>
    <property type="match status" value="2"/>
</dbReference>
<accession>A0A0A0KZP4</accession>
<keyword evidence="4" id="KW-1185">Reference proteome</keyword>
<dbReference type="Gene3D" id="3.30.60.20">
    <property type="match status" value="1"/>
</dbReference>
<protein>
    <recommendedName>
        <fullName evidence="2">DC1 domain-containing protein</fullName>
    </recommendedName>
</protein>
<keyword evidence="1" id="KW-0677">Repeat</keyword>
<dbReference type="Gramene" id="KGN54289">
    <property type="protein sequence ID" value="KGN54289"/>
    <property type="gene ID" value="Csa_4G296910"/>
</dbReference>
<gene>
    <name evidence="3" type="ORF">Csa_4G296910</name>
</gene>
<feature type="domain" description="DC1" evidence="2">
    <location>
        <begin position="21"/>
        <end position="71"/>
    </location>
</feature>
<reference evidence="3 4" key="1">
    <citation type="journal article" date="2009" name="Nat. Genet.">
        <title>The genome of the cucumber, Cucumis sativus L.</title>
        <authorList>
            <person name="Huang S."/>
            <person name="Li R."/>
            <person name="Zhang Z."/>
            <person name="Li L."/>
            <person name="Gu X."/>
            <person name="Fan W."/>
            <person name="Lucas W.J."/>
            <person name="Wang X."/>
            <person name="Xie B."/>
            <person name="Ni P."/>
            <person name="Ren Y."/>
            <person name="Zhu H."/>
            <person name="Li J."/>
            <person name="Lin K."/>
            <person name="Jin W."/>
            <person name="Fei Z."/>
            <person name="Li G."/>
            <person name="Staub J."/>
            <person name="Kilian A."/>
            <person name="van der Vossen E.A."/>
            <person name="Wu Y."/>
            <person name="Guo J."/>
            <person name="He J."/>
            <person name="Jia Z."/>
            <person name="Ren Y."/>
            <person name="Tian G."/>
            <person name="Lu Y."/>
            <person name="Ruan J."/>
            <person name="Qian W."/>
            <person name="Wang M."/>
            <person name="Huang Q."/>
            <person name="Li B."/>
            <person name="Xuan Z."/>
            <person name="Cao J."/>
            <person name="Asan"/>
            <person name="Wu Z."/>
            <person name="Zhang J."/>
            <person name="Cai Q."/>
            <person name="Bai Y."/>
            <person name="Zhao B."/>
            <person name="Han Y."/>
            <person name="Li Y."/>
            <person name="Li X."/>
            <person name="Wang S."/>
            <person name="Shi Q."/>
            <person name="Liu S."/>
            <person name="Cho W.K."/>
            <person name="Kim J.Y."/>
            <person name="Xu Y."/>
            <person name="Heller-Uszynska K."/>
            <person name="Miao H."/>
            <person name="Cheng Z."/>
            <person name="Zhang S."/>
            <person name="Wu J."/>
            <person name="Yang Y."/>
            <person name="Kang H."/>
            <person name="Li M."/>
            <person name="Liang H."/>
            <person name="Ren X."/>
            <person name="Shi Z."/>
            <person name="Wen M."/>
            <person name="Jian M."/>
            <person name="Yang H."/>
            <person name="Zhang G."/>
            <person name="Yang Z."/>
            <person name="Chen R."/>
            <person name="Liu S."/>
            <person name="Li J."/>
            <person name="Ma L."/>
            <person name="Liu H."/>
            <person name="Zhou Y."/>
            <person name="Zhao J."/>
            <person name="Fang X."/>
            <person name="Li G."/>
            <person name="Fang L."/>
            <person name="Li Y."/>
            <person name="Liu D."/>
            <person name="Zheng H."/>
            <person name="Zhang Y."/>
            <person name="Qin N."/>
            <person name="Li Z."/>
            <person name="Yang G."/>
            <person name="Yang S."/>
            <person name="Bolund L."/>
            <person name="Kristiansen K."/>
            <person name="Zheng H."/>
            <person name="Li S."/>
            <person name="Zhang X."/>
            <person name="Yang H."/>
            <person name="Wang J."/>
            <person name="Sun R."/>
            <person name="Zhang B."/>
            <person name="Jiang S."/>
            <person name="Wang J."/>
            <person name="Du Y."/>
            <person name="Li S."/>
        </authorList>
    </citation>
    <scope>NUCLEOTIDE SEQUENCE [LARGE SCALE GENOMIC DNA]</scope>
    <source>
        <strain evidence="4">cv. 9930</strain>
    </source>
</reference>
<dbReference type="OrthoDB" id="938199at2759"/>
<organism evidence="3 4">
    <name type="scientific">Cucumis sativus</name>
    <name type="common">Cucumber</name>
    <dbReference type="NCBI Taxonomy" id="3659"/>
    <lineage>
        <taxon>Eukaryota</taxon>
        <taxon>Viridiplantae</taxon>
        <taxon>Streptophyta</taxon>
        <taxon>Embryophyta</taxon>
        <taxon>Tracheophyta</taxon>
        <taxon>Spermatophyta</taxon>
        <taxon>Magnoliopsida</taxon>
        <taxon>eudicotyledons</taxon>
        <taxon>Gunneridae</taxon>
        <taxon>Pentapetalae</taxon>
        <taxon>rosids</taxon>
        <taxon>fabids</taxon>
        <taxon>Cucurbitales</taxon>
        <taxon>Cucurbitaceae</taxon>
        <taxon>Benincaseae</taxon>
        <taxon>Cucumis</taxon>
    </lineage>
</organism>
<dbReference type="InterPro" id="IPR004146">
    <property type="entry name" value="DC1"/>
</dbReference>
<reference evidence="3 4" key="2">
    <citation type="journal article" date="2009" name="PLoS ONE">
        <title>An integrated genetic and cytogenetic map of the cucumber genome.</title>
        <authorList>
            <person name="Ren Y."/>
            <person name="Zhang Z."/>
            <person name="Liu J."/>
            <person name="Staub J.E."/>
            <person name="Han Y."/>
            <person name="Cheng Z."/>
            <person name="Li X."/>
            <person name="Lu J."/>
            <person name="Miao H."/>
            <person name="Kang H."/>
            <person name="Xie B."/>
            <person name="Gu X."/>
            <person name="Wang X."/>
            <person name="Du Y."/>
            <person name="Jin W."/>
            <person name="Huang S."/>
        </authorList>
    </citation>
    <scope>NUCLEOTIDE SEQUENCE [LARGE SCALE GENOMIC DNA]</scope>
    <source>
        <strain evidence="4">cv. 9930</strain>
    </source>
</reference>
<dbReference type="Proteomes" id="UP000029981">
    <property type="component" value="Chromosome 4"/>
</dbReference>
<feature type="domain" description="DC1" evidence="2">
    <location>
        <begin position="85"/>
        <end position="124"/>
    </location>
</feature>
<dbReference type="PANTHER" id="PTHR47841:SF7">
    <property type="entry name" value="CYSTEINE_HISTIDINE-RICH C1 DOMAIN PROTEIN"/>
    <property type="match status" value="1"/>
</dbReference>
<dbReference type="EMBL" id="CM002925">
    <property type="protein sequence ID" value="KGN54289.1"/>
    <property type="molecule type" value="Genomic_DNA"/>
</dbReference>
<reference evidence="3 4" key="3">
    <citation type="journal article" date="2010" name="BMC Genomics">
        <title>Transcriptome sequencing and comparative analysis of cucumber flowers with different sex types.</title>
        <authorList>
            <person name="Guo S."/>
            <person name="Zheng Y."/>
            <person name="Joung J.G."/>
            <person name="Liu S."/>
            <person name="Zhang Z."/>
            <person name="Crasta O.R."/>
            <person name="Sobral B.W."/>
            <person name="Xu Y."/>
            <person name="Huang S."/>
            <person name="Fei Z."/>
        </authorList>
    </citation>
    <scope>NUCLEOTIDE SEQUENCE [LARGE SCALE GENOMIC DNA]</scope>
    <source>
        <strain evidence="4">cv. 9930</strain>
    </source>
</reference>
<dbReference type="PANTHER" id="PTHR47841">
    <property type="entry name" value="DIACYLGLYCEROL KINASE THETA-LIKE-RELATED"/>
    <property type="match status" value="1"/>
</dbReference>
<dbReference type="STRING" id="3659.A0A0A0KZP4"/>
<evidence type="ECO:0000313" key="4">
    <source>
        <dbReference type="Proteomes" id="UP000029981"/>
    </source>
</evidence>
<evidence type="ECO:0000313" key="3">
    <source>
        <dbReference type="EMBL" id="KGN54289.1"/>
    </source>
</evidence>
<sequence>MALTTMNLPNDDDYSHRLSSFLHHHPLTHNMIRNPHHPYSRTHLSCDVCRETIHSSFYQCKDCHFYVHSFCTRLPNSLRHVKDPDHKLRLYRLPYGRCSICKAKFSSLWVYGCNVCNVNIHINCLQTSTAASSTSRSRGIHHHAPPPWAMGPPSQPDHFHGWGYPPDYNNHVQFGYNNNNNHQYPHQMNHGNLGSVFGGTMYSLVQSLIFGALNDFIFG</sequence>
<proteinExistence type="predicted"/>